<proteinExistence type="predicted"/>
<reference evidence="1 2" key="1">
    <citation type="submission" date="2024-10" db="EMBL/GenBank/DDBJ databases">
        <title>The Natural Products Discovery Center: Release of the First 8490 Sequenced Strains for Exploring Actinobacteria Biosynthetic Diversity.</title>
        <authorList>
            <person name="Kalkreuter E."/>
            <person name="Kautsar S.A."/>
            <person name="Yang D."/>
            <person name="Bader C.D."/>
            <person name="Teijaro C.N."/>
            <person name="Fluegel L."/>
            <person name="Davis C.M."/>
            <person name="Simpson J.R."/>
            <person name="Lauterbach L."/>
            <person name="Steele A.D."/>
            <person name="Gui C."/>
            <person name="Meng S."/>
            <person name="Li G."/>
            <person name="Viehrig K."/>
            <person name="Ye F."/>
            <person name="Su P."/>
            <person name="Kiefer A.F."/>
            <person name="Nichols A."/>
            <person name="Cepeda A.J."/>
            <person name="Yan W."/>
            <person name="Fan B."/>
            <person name="Jiang Y."/>
            <person name="Adhikari A."/>
            <person name="Zheng C.-J."/>
            <person name="Schuster L."/>
            <person name="Cowan T.M."/>
            <person name="Smanski M.J."/>
            <person name="Chevrette M.G."/>
            <person name="De Carvalho L.P.S."/>
            <person name="Shen B."/>
        </authorList>
    </citation>
    <scope>NUCLEOTIDE SEQUENCE [LARGE SCALE GENOMIC DNA]</scope>
    <source>
        <strain evidence="1 2">NPDC007066</strain>
    </source>
</reference>
<comment type="caution">
    <text evidence="1">The sequence shown here is derived from an EMBL/GenBank/DDBJ whole genome shotgun (WGS) entry which is preliminary data.</text>
</comment>
<keyword evidence="2" id="KW-1185">Reference proteome</keyword>
<name>A0ABW6LLB9_9ACTN</name>
<dbReference type="RefSeq" id="WP_358292402.1">
    <property type="nucleotide sequence ID" value="NZ_JBEYGJ010000063.1"/>
</dbReference>
<sequence length="152" mass="16137">MDLPRPLGTAEILRRSAAGWNAGPLPQTLWTCQDLTAVAGAAWMVGEDDTGLKVPHYDGSRWTARSTPDGVRYLLEITARTATGAWAWVGISPATAQTPSWQHVPVPAQVRPQAGLNEAVAFGPDQAWAVGADAVGREAPGFPLVLRWDGTA</sequence>
<protein>
    <submittedName>
        <fullName evidence="1">Uncharacterized protein</fullName>
    </submittedName>
</protein>
<dbReference type="Proteomes" id="UP001601288">
    <property type="component" value="Unassembled WGS sequence"/>
</dbReference>
<dbReference type="EMBL" id="JBIAFP010000023">
    <property type="protein sequence ID" value="MFE9229203.1"/>
    <property type="molecule type" value="Genomic_DNA"/>
</dbReference>
<accession>A0ABW6LLB9</accession>
<gene>
    <name evidence="1" type="ORF">ACFYM3_32315</name>
</gene>
<evidence type="ECO:0000313" key="1">
    <source>
        <dbReference type="EMBL" id="MFE9229203.1"/>
    </source>
</evidence>
<organism evidence="1 2">
    <name type="scientific">Streptomyces massasporeus</name>
    <dbReference type="NCBI Taxonomy" id="67324"/>
    <lineage>
        <taxon>Bacteria</taxon>
        <taxon>Bacillati</taxon>
        <taxon>Actinomycetota</taxon>
        <taxon>Actinomycetes</taxon>
        <taxon>Kitasatosporales</taxon>
        <taxon>Streptomycetaceae</taxon>
        <taxon>Streptomyces</taxon>
    </lineage>
</organism>
<evidence type="ECO:0000313" key="2">
    <source>
        <dbReference type="Proteomes" id="UP001601288"/>
    </source>
</evidence>